<proteinExistence type="predicted"/>
<accession>A0ABU4HMY9</accession>
<dbReference type="SUPFAM" id="SSF53850">
    <property type="entry name" value="Periplasmic binding protein-like II"/>
    <property type="match status" value="1"/>
</dbReference>
<name>A0ABU4HMY9_9ACTN</name>
<dbReference type="Proteomes" id="UP001284601">
    <property type="component" value="Unassembled WGS sequence"/>
</dbReference>
<comment type="caution">
    <text evidence="1">The sequence shown here is derived from an EMBL/GenBank/DDBJ whole genome shotgun (WGS) entry which is preliminary data.</text>
</comment>
<evidence type="ECO:0000313" key="2">
    <source>
        <dbReference type="Proteomes" id="UP001284601"/>
    </source>
</evidence>
<protein>
    <recommendedName>
        <fullName evidence="3">Solute-binding protein family 3/N-terminal domain-containing protein</fullName>
    </recommendedName>
</protein>
<dbReference type="RefSeq" id="WP_318596917.1">
    <property type="nucleotide sequence ID" value="NZ_JAWSTH010000019.1"/>
</dbReference>
<sequence length="246" mass="25649">MSGDTPALPSDYFFARGPLASDNATALHARSEGAATRLVGLVWVDAYQAVLALPGAGIGEPAQLAGRRLGLPAHDERLALDVRRVAASRGFHSATALSCLFSDEYDEVVVPIDDRVRDEPYASEGAALLRGEVDAIYVAGAAGRALARRIGAVEVVALGAHLDPMVRVNVATPVALTATQAQLDDDPDAVARWLAGQRGAALDARNLSALTAQKDWLRTQGFLAGDVDVAAWVEPGPLAAARSSHG</sequence>
<dbReference type="Gene3D" id="3.40.190.10">
    <property type="entry name" value="Periplasmic binding protein-like II"/>
    <property type="match status" value="3"/>
</dbReference>
<keyword evidence="2" id="KW-1185">Reference proteome</keyword>
<gene>
    <name evidence="1" type="ORF">R7226_09785</name>
</gene>
<reference evidence="2" key="1">
    <citation type="submission" date="2023-07" db="EMBL/GenBank/DDBJ databases">
        <title>Conexibacter stalactiti sp. nov., isolated from stalactites in a lava cave and emended description of the genus Conexibacter.</title>
        <authorList>
            <person name="Lee S.D."/>
        </authorList>
    </citation>
    <scope>NUCLEOTIDE SEQUENCE [LARGE SCALE GENOMIC DNA]</scope>
    <source>
        <strain evidence="2">KCTC 39840</strain>
    </source>
</reference>
<dbReference type="EMBL" id="JAWSTH010000019">
    <property type="protein sequence ID" value="MDW5594627.1"/>
    <property type="molecule type" value="Genomic_DNA"/>
</dbReference>
<evidence type="ECO:0008006" key="3">
    <source>
        <dbReference type="Google" id="ProtNLM"/>
    </source>
</evidence>
<evidence type="ECO:0000313" key="1">
    <source>
        <dbReference type="EMBL" id="MDW5594627.1"/>
    </source>
</evidence>
<organism evidence="1 2">
    <name type="scientific">Conexibacter stalactiti</name>
    <dbReference type="NCBI Taxonomy" id="1940611"/>
    <lineage>
        <taxon>Bacteria</taxon>
        <taxon>Bacillati</taxon>
        <taxon>Actinomycetota</taxon>
        <taxon>Thermoleophilia</taxon>
        <taxon>Solirubrobacterales</taxon>
        <taxon>Conexibacteraceae</taxon>
        <taxon>Conexibacter</taxon>
    </lineage>
</organism>